<dbReference type="AlphaFoldDB" id="A0A2M9ZXL3"/>
<sequence length="115" mass="13563">MRTFEKSFIVIFFIFWSCNRDPYIKQMPSISPGKEVVLEISLDNSLMPKYDEMMLTKFCLGRTEQNLEENCEVDPVVRYYPIKTNEPMRSVLPEGYYSYGEMIFWVKGSSIDRSS</sequence>
<accession>A0A2M9ZXL3</accession>
<proteinExistence type="predicted"/>
<evidence type="ECO:0000313" key="1">
    <source>
        <dbReference type="EMBL" id="PJZ76790.1"/>
    </source>
</evidence>
<keyword evidence="2" id="KW-1185">Reference proteome</keyword>
<organism evidence="1 2">
    <name type="scientific">Leptospira neocaledonica</name>
    <dbReference type="NCBI Taxonomy" id="2023192"/>
    <lineage>
        <taxon>Bacteria</taxon>
        <taxon>Pseudomonadati</taxon>
        <taxon>Spirochaetota</taxon>
        <taxon>Spirochaetia</taxon>
        <taxon>Leptospirales</taxon>
        <taxon>Leptospiraceae</taxon>
        <taxon>Leptospira</taxon>
    </lineage>
</organism>
<reference evidence="1 2" key="1">
    <citation type="submission" date="2017-07" db="EMBL/GenBank/DDBJ databases">
        <title>Leptospira spp. isolated from tropical soils.</title>
        <authorList>
            <person name="Thibeaux R."/>
            <person name="Iraola G."/>
            <person name="Ferres I."/>
            <person name="Bierque E."/>
            <person name="Girault D."/>
            <person name="Soupe-Gilbert M.-E."/>
            <person name="Picardeau M."/>
            <person name="Goarant C."/>
        </authorList>
    </citation>
    <scope>NUCLEOTIDE SEQUENCE [LARGE SCALE GENOMIC DNA]</scope>
    <source>
        <strain evidence="1 2">ES4-C-A1</strain>
    </source>
</reference>
<dbReference type="EMBL" id="NPEA01000006">
    <property type="protein sequence ID" value="PJZ76790.1"/>
    <property type="molecule type" value="Genomic_DNA"/>
</dbReference>
<dbReference type="RefSeq" id="WP_100768858.1">
    <property type="nucleotide sequence ID" value="NZ_NPEA01000006.1"/>
</dbReference>
<gene>
    <name evidence="1" type="ORF">CH365_12280</name>
</gene>
<dbReference type="Proteomes" id="UP000231843">
    <property type="component" value="Unassembled WGS sequence"/>
</dbReference>
<comment type="caution">
    <text evidence="1">The sequence shown here is derived from an EMBL/GenBank/DDBJ whole genome shotgun (WGS) entry which is preliminary data.</text>
</comment>
<dbReference type="OrthoDB" id="325761at2"/>
<evidence type="ECO:0000313" key="2">
    <source>
        <dbReference type="Proteomes" id="UP000231843"/>
    </source>
</evidence>
<name>A0A2M9ZXL3_9LEPT</name>
<protein>
    <submittedName>
        <fullName evidence="1">Uncharacterized protein</fullName>
    </submittedName>
</protein>